<sequence length="78" mass="8470">MKLINIVSGPHLFNEFIEAGQRPSVQLGHIFRGNLFVGVKIKEVAQHIAGGIADLKISVGKLFHDFLGNPHILLVVCG</sequence>
<dbReference type="EMBL" id="VSSQ01003947">
    <property type="protein sequence ID" value="MPM23052.1"/>
    <property type="molecule type" value="Genomic_DNA"/>
</dbReference>
<name>A0A644Y3C5_9ZZZZ</name>
<reference evidence="1" key="1">
    <citation type="submission" date="2019-08" db="EMBL/GenBank/DDBJ databases">
        <authorList>
            <person name="Kucharzyk K."/>
            <person name="Murdoch R.W."/>
            <person name="Higgins S."/>
            <person name="Loffler F."/>
        </authorList>
    </citation>
    <scope>NUCLEOTIDE SEQUENCE</scope>
</reference>
<comment type="caution">
    <text evidence="1">The sequence shown here is derived from an EMBL/GenBank/DDBJ whole genome shotgun (WGS) entry which is preliminary data.</text>
</comment>
<evidence type="ECO:0000313" key="1">
    <source>
        <dbReference type="EMBL" id="MPM23052.1"/>
    </source>
</evidence>
<gene>
    <name evidence="1" type="ORF">SDC9_69515</name>
</gene>
<accession>A0A644Y3C5</accession>
<proteinExistence type="predicted"/>
<protein>
    <submittedName>
        <fullName evidence="1">Uncharacterized protein</fullName>
    </submittedName>
</protein>
<organism evidence="1">
    <name type="scientific">bioreactor metagenome</name>
    <dbReference type="NCBI Taxonomy" id="1076179"/>
    <lineage>
        <taxon>unclassified sequences</taxon>
        <taxon>metagenomes</taxon>
        <taxon>ecological metagenomes</taxon>
    </lineage>
</organism>
<dbReference type="AlphaFoldDB" id="A0A644Y3C5"/>